<sequence length="97" mass="10980">MPPNDGNGDQPEMPPTDDQPDMPPPEDNRMCDGASEGQFTADHFDCTKFYICSNGMQHMFQCSPMTVYSELITDVTEMGINMNFFEINLVYSEILKD</sequence>
<comment type="caution">
    <text evidence="3">The sequence shown here is derived from an EMBL/GenBank/DDBJ whole genome shotgun (WGS) entry which is preliminary data.</text>
</comment>
<dbReference type="AlphaFoldDB" id="A0A443S8H5"/>
<dbReference type="GO" id="GO:0005576">
    <property type="term" value="C:extracellular region"/>
    <property type="evidence" value="ECO:0007669"/>
    <property type="project" value="InterPro"/>
</dbReference>
<feature type="region of interest" description="Disordered" evidence="1">
    <location>
        <begin position="1"/>
        <end position="36"/>
    </location>
</feature>
<evidence type="ECO:0000313" key="4">
    <source>
        <dbReference type="Proteomes" id="UP000288716"/>
    </source>
</evidence>
<dbReference type="Proteomes" id="UP000288716">
    <property type="component" value="Unassembled WGS sequence"/>
</dbReference>
<dbReference type="VEuPathDB" id="VectorBase:LDEU008183"/>
<organism evidence="3 4">
    <name type="scientific">Leptotrombidium deliense</name>
    <dbReference type="NCBI Taxonomy" id="299467"/>
    <lineage>
        <taxon>Eukaryota</taxon>
        <taxon>Metazoa</taxon>
        <taxon>Ecdysozoa</taxon>
        <taxon>Arthropoda</taxon>
        <taxon>Chelicerata</taxon>
        <taxon>Arachnida</taxon>
        <taxon>Acari</taxon>
        <taxon>Acariformes</taxon>
        <taxon>Trombidiformes</taxon>
        <taxon>Prostigmata</taxon>
        <taxon>Anystina</taxon>
        <taxon>Parasitengona</taxon>
        <taxon>Trombiculoidea</taxon>
        <taxon>Trombiculidae</taxon>
        <taxon>Leptotrombidium</taxon>
    </lineage>
</organism>
<accession>A0A443S8H5</accession>
<dbReference type="Pfam" id="PF01607">
    <property type="entry name" value="CBM_14"/>
    <property type="match status" value="1"/>
</dbReference>
<evidence type="ECO:0000256" key="1">
    <source>
        <dbReference type="SAM" id="MobiDB-lite"/>
    </source>
</evidence>
<reference evidence="3 4" key="1">
    <citation type="journal article" date="2018" name="Gigascience">
        <title>Genomes of trombidid mites reveal novel predicted allergens and laterally-transferred genes associated with secondary metabolism.</title>
        <authorList>
            <person name="Dong X."/>
            <person name="Chaisiri K."/>
            <person name="Xia D."/>
            <person name="Armstrong S.D."/>
            <person name="Fang Y."/>
            <person name="Donnelly M.J."/>
            <person name="Kadowaki T."/>
            <person name="McGarry J.W."/>
            <person name="Darby A.C."/>
            <person name="Makepeace B.L."/>
        </authorList>
    </citation>
    <scope>NUCLEOTIDE SEQUENCE [LARGE SCALE GENOMIC DNA]</scope>
    <source>
        <strain evidence="3">UoL-UT</strain>
    </source>
</reference>
<proteinExistence type="predicted"/>
<protein>
    <recommendedName>
        <fullName evidence="2">Chitin-binding type-2 domain-containing protein</fullName>
    </recommendedName>
</protein>
<dbReference type="GO" id="GO:0008061">
    <property type="term" value="F:chitin binding"/>
    <property type="evidence" value="ECO:0007669"/>
    <property type="project" value="InterPro"/>
</dbReference>
<dbReference type="InterPro" id="IPR036508">
    <property type="entry name" value="Chitin-bd_dom_sf"/>
</dbReference>
<dbReference type="SUPFAM" id="SSF57625">
    <property type="entry name" value="Invertebrate chitin-binding proteins"/>
    <property type="match status" value="1"/>
</dbReference>
<dbReference type="InterPro" id="IPR002557">
    <property type="entry name" value="Chitin-bd_dom"/>
</dbReference>
<dbReference type="EMBL" id="NCKV01005765">
    <property type="protein sequence ID" value="RWS23858.1"/>
    <property type="molecule type" value="Genomic_DNA"/>
</dbReference>
<dbReference type="PROSITE" id="PS50940">
    <property type="entry name" value="CHIT_BIND_II"/>
    <property type="match status" value="1"/>
</dbReference>
<dbReference type="OrthoDB" id="6020543at2759"/>
<dbReference type="Gene3D" id="3.20.20.80">
    <property type="entry name" value="Glycosidases"/>
    <property type="match status" value="1"/>
</dbReference>
<feature type="domain" description="Chitin-binding type-2" evidence="2">
    <location>
        <begin position="28"/>
        <end position="70"/>
    </location>
</feature>
<gene>
    <name evidence="3" type="ORF">B4U80_13897</name>
</gene>
<name>A0A443S8H5_9ACAR</name>
<evidence type="ECO:0000313" key="3">
    <source>
        <dbReference type="EMBL" id="RWS23858.1"/>
    </source>
</evidence>
<evidence type="ECO:0000259" key="2">
    <source>
        <dbReference type="PROSITE" id="PS50940"/>
    </source>
</evidence>
<keyword evidence="4" id="KW-1185">Reference proteome</keyword>